<feature type="region of interest" description="Disordered" evidence="2">
    <location>
        <begin position="391"/>
        <end position="418"/>
    </location>
</feature>
<dbReference type="SMART" id="SM00066">
    <property type="entry name" value="GAL4"/>
    <property type="match status" value="1"/>
</dbReference>
<accession>A0A8H8R8P5</accession>
<name>A0A8H8R8P5_9HELO</name>
<organism evidence="4 5">
    <name type="scientific">Lachnellula hyalina</name>
    <dbReference type="NCBI Taxonomy" id="1316788"/>
    <lineage>
        <taxon>Eukaryota</taxon>
        <taxon>Fungi</taxon>
        <taxon>Dikarya</taxon>
        <taxon>Ascomycota</taxon>
        <taxon>Pezizomycotina</taxon>
        <taxon>Leotiomycetes</taxon>
        <taxon>Helotiales</taxon>
        <taxon>Lachnaceae</taxon>
        <taxon>Lachnellula</taxon>
    </lineage>
</organism>
<feature type="compositionally biased region" description="Polar residues" evidence="2">
    <location>
        <begin position="299"/>
        <end position="316"/>
    </location>
</feature>
<feature type="region of interest" description="Disordered" evidence="2">
    <location>
        <begin position="1"/>
        <end position="71"/>
    </location>
</feature>
<evidence type="ECO:0000256" key="1">
    <source>
        <dbReference type="ARBA" id="ARBA00023242"/>
    </source>
</evidence>
<evidence type="ECO:0000259" key="3">
    <source>
        <dbReference type="PROSITE" id="PS50048"/>
    </source>
</evidence>
<dbReference type="AlphaFoldDB" id="A0A8H8R8P5"/>
<feature type="compositionally biased region" description="Polar residues" evidence="2">
    <location>
        <begin position="260"/>
        <end position="285"/>
    </location>
</feature>
<dbReference type="InterPro" id="IPR036864">
    <property type="entry name" value="Zn2-C6_fun-type_DNA-bd_sf"/>
</dbReference>
<proteinExistence type="predicted"/>
<feature type="region of interest" description="Disordered" evidence="2">
    <location>
        <begin position="247"/>
        <end position="287"/>
    </location>
</feature>
<keyword evidence="5" id="KW-1185">Reference proteome</keyword>
<protein>
    <recommendedName>
        <fullName evidence="3">Zn(2)-C6 fungal-type domain-containing protein</fullName>
    </recommendedName>
</protein>
<dbReference type="GeneID" id="41981053"/>
<feature type="compositionally biased region" description="Basic and acidic residues" evidence="2">
    <location>
        <begin position="1"/>
        <end position="20"/>
    </location>
</feature>
<dbReference type="CDD" id="cd00067">
    <property type="entry name" value="GAL4"/>
    <property type="match status" value="1"/>
</dbReference>
<dbReference type="SUPFAM" id="SSF57701">
    <property type="entry name" value="Zn2/Cys6 DNA-binding domain"/>
    <property type="match status" value="1"/>
</dbReference>
<feature type="domain" description="Zn(2)-C6 fungal-type" evidence="3">
    <location>
        <begin position="75"/>
        <end position="109"/>
    </location>
</feature>
<feature type="compositionally biased region" description="Basic and acidic residues" evidence="2">
    <location>
        <begin position="42"/>
        <end position="53"/>
    </location>
</feature>
<dbReference type="Pfam" id="PF00172">
    <property type="entry name" value="Zn_clus"/>
    <property type="match status" value="1"/>
</dbReference>
<keyword evidence="1" id="KW-0539">Nucleus</keyword>
<dbReference type="GO" id="GO:0000981">
    <property type="term" value="F:DNA-binding transcription factor activity, RNA polymerase II-specific"/>
    <property type="evidence" value="ECO:0007669"/>
    <property type="project" value="InterPro"/>
</dbReference>
<dbReference type="RefSeq" id="XP_031008434.1">
    <property type="nucleotide sequence ID" value="XM_031145844.1"/>
</dbReference>
<evidence type="ECO:0000256" key="2">
    <source>
        <dbReference type="SAM" id="MobiDB-lite"/>
    </source>
</evidence>
<sequence>MVTRAYFDHDGQTFRRDSSRGHGYPLSHDRDLPPAPSPYNTAREHHLSNHETRSSNSAADQENHNSRPRSRIPVACGRCRKRKIRCSGDLGGGLPCTNCKSAGNEHCQFLRVSSTEATMKNEPNDFNHFEPPSAAARLQCRMVPYGHHAYVQQTSPVVDAYYQRTNASLSGYQYPANAKYYTMPPFEYQDEGDFAMQQSYPAAISSDQLLSSNFPVASVSRSWTPTPQSSKNAPVYLEQESSFSHGQLPYHTYPLRPTISPETKNSSLSGQTLNGSLPTPESANNRVLPFPAANRQQVGSYLHSSSSGLPTSQGGYQSYDGLLSPNTQSRKSINSENASLSSSYLPYSSSSPESLASSQRAYSSQTLSPQNAEIYAPNNEGLFHANESVESLYGTSSETKRGPQSSQGGPEGLMSSMSNGNLVNGHAYVPYNNQSSYPPPPMNIHHAPHRRLSIGISAT</sequence>
<feature type="region of interest" description="Disordered" evidence="2">
    <location>
        <begin position="299"/>
        <end position="364"/>
    </location>
</feature>
<dbReference type="Gene3D" id="4.10.240.10">
    <property type="entry name" value="Zn(2)-C6 fungal-type DNA-binding domain"/>
    <property type="match status" value="1"/>
</dbReference>
<feature type="compositionally biased region" description="Low complexity" evidence="2">
    <location>
        <begin position="332"/>
        <end position="358"/>
    </location>
</feature>
<gene>
    <name evidence="4" type="ORF">LHYA1_G000855</name>
</gene>
<dbReference type="PROSITE" id="PS50048">
    <property type="entry name" value="ZN2_CY6_FUNGAL_2"/>
    <property type="match status" value="1"/>
</dbReference>
<dbReference type="PROSITE" id="PS00463">
    <property type="entry name" value="ZN2_CY6_FUNGAL_1"/>
    <property type="match status" value="1"/>
</dbReference>
<reference evidence="4 5" key="1">
    <citation type="submission" date="2018-05" db="EMBL/GenBank/DDBJ databases">
        <title>Genome sequencing and assembly of the regulated plant pathogen Lachnellula willkommii and related sister species for the development of diagnostic species identification markers.</title>
        <authorList>
            <person name="Giroux E."/>
            <person name="Bilodeau G."/>
        </authorList>
    </citation>
    <scope>NUCLEOTIDE SEQUENCE [LARGE SCALE GENOMIC DNA]</scope>
    <source>
        <strain evidence="4 5">CBS 185.66</strain>
    </source>
</reference>
<dbReference type="Proteomes" id="UP000431533">
    <property type="component" value="Unassembled WGS sequence"/>
</dbReference>
<dbReference type="OrthoDB" id="5394557at2759"/>
<comment type="caution">
    <text evidence="4">The sequence shown here is derived from an EMBL/GenBank/DDBJ whole genome shotgun (WGS) entry which is preliminary data.</text>
</comment>
<feature type="compositionally biased region" description="Polar residues" evidence="2">
    <location>
        <begin position="393"/>
        <end position="408"/>
    </location>
</feature>
<dbReference type="EMBL" id="QGMH01000015">
    <property type="protein sequence ID" value="TVY29647.1"/>
    <property type="molecule type" value="Genomic_DNA"/>
</dbReference>
<dbReference type="GO" id="GO:0008270">
    <property type="term" value="F:zinc ion binding"/>
    <property type="evidence" value="ECO:0007669"/>
    <property type="project" value="InterPro"/>
</dbReference>
<dbReference type="InterPro" id="IPR001138">
    <property type="entry name" value="Zn2Cys6_DnaBD"/>
</dbReference>
<evidence type="ECO:0000313" key="4">
    <source>
        <dbReference type="EMBL" id="TVY29647.1"/>
    </source>
</evidence>
<evidence type="ECO:0000313" key="5">
    <source>
        <dbReference type="Proteomes" id="UP000431533"/>
    </source>
</evidence>